<keyword evidence="2" id="KW-1185">Reference proteome</keyword>
<evidence type="ECO:0000313" key="1">
    <source>
        <dbReference type="EMBL" id="GBN52153.1"/>
    </source>
</evidence>
<sequence length="106" mass="12100">MELFRHINKNDDVEVTDKLPCTFKYVSLHFLITRYLAPGPGDESIVRRFNFTILTSGLMISQVVPDRLPTRKDFLLLFGQAWLYNCLVGPHILPSQLNGLLQGIVL</sequence>
<accession>A0A4Y2PML2</accession>
<dbReference type="EMBL" id="BGPR01011612">
    <property type="protein sequence ID" value="GBN52153.1"/>
    <property type="molecule type" value="Genomic_DNA"/>
</dbReference>
<dbReference type="Proteomes" id="UP000499080">
    <property type="component" value="Unassembled WGS sequence"/>
</dbReference>
<protein>
    <submittedName>
        <fullName evidence="1">Uncharacterized protein</fullName>
    </submittedName>
</protein>
<comment type="caution">
    <text evidence="1">The sequence shown here is derived from an EMBL/GenBank/DDBJ whole genome shotgun (WGS) entry which is preliminary data.</text>
</comment>
<dbReference type="AlphaFoldDB" id="A0A4Y2PML2"/>
<organism evidence="1 2">
    <name type="scientific">Araneus ventricosus</name>
    <name type="common">Orbweaver spider</name>
    <name type="synonym">Epeira ventricosa</name>
    <dbReference type="NCBI Taxonomy" id="182803"/>
    <lineage>
        <taxon>Eukaryota</taxon>
        <taxon>Metazoa</taxon>
        <taxon>Ecdysozoa</taxon>
        <taxon>Arthropoda</taxon>
        <taxon>Chelicerata</taxon>
        <taxon>Arachnida</taxon>
        <taxon>Araneae</taxon>
        <taxon>Araneomorphae</taxon>
        <taxon>Entelegynae</taxon>
        <taxon>Araneoidea</taxon>
        <taxon>Araneidae</taxon>
        <taxon>Araneus</taxon>
    </lineage>
</organism>
<proteinExistence type="predicted"/>
<reference evidence="1 2" key="1">
    <citation type="journal article" date="2019" name="Sci. Rep.">
        <title>Orb-weaving spider Araneus ventricosus genome elucidates the spidroin gene catalogue.</title>
        <authorList>
            <person name="Kono N."/>
            <person name="Nakamura H."/>
            <person name="Ohtoshi R."/>
            <person name="Moran D.A.P."/>
            <person name="Shinohara A."/>
            <person name="Yoshida Y."/>
            <person name="Fujiwara M."/>
            <person name="Mori M."/>
            <person name="Tomita M."/>
            <person name="Arakawa K."/>
        </authorList>
    </citation>
    <scope>NUCLEOTIDE SEQUENCE [LARGE SCALE GENOMIC DNA]</scope>
</reference>
<evidence type="ECO:0000313" key="2">
    <source>
        <dbReference type="Proteomes" id="UP000499080"/>
    </source>
</evidence>
<gene>
    <name evidence="1" type="ORF">AVEN_275404_1</name>
</gene>
<name>A0A4Y2PML2_ARAVE</name>